<keyword evidence="5 12" id="KW-0812">Transmembrane</keyword>
<keyword evidence="9 12" id="KW-0472">Membrane</keyword>
<name>A0A1J5RQA9_9ZZZZ</name>
<evidence type="ECO:0000256" key="12">
    <source>
        <dbReference type="SAM" id="Phobius"/>
    </source>
</evidence>
<comment type="catalytic activity">
    <reaction evidence="10">
        <text>Mg(2+)(in) = Mg(2+)(out)</text>
        <dbReference type="Rhea" id="RHEA:29827"/>
        <dbReference type="ChEBI" id="CHEBI:18420"/>
    </reaction>
</comment>
<dbReference type="GO" id="GO:0015095">
    <property type="term" value="F:magnesium ion transmembrane transporter activity"/>
    <property type="evidence" value="ECO:0007669"/>
    <property type="project" value="TreeGrafter"/>
</dbReference>
<dbReference type="CDD" id="cd12830">
    <property type="entry name" value="MtCorA-like"/>
    <property type="match status" value="1"/>
</dbReference>
<comment type="similarity">
    <text evidence="2">Belongs to the CorA metal ion transporter (MIT) (TC 1.A.35) family.</text>
</comment>
<comment type="function">
    <text evidence="11">Mediates influx of magnesium ions. Alternates between open and closed states. Activated by low cytoplasmic Mg(2+) levels. Inactive when cytoplasmic Mg(2+) levels are high.</text>
</comment>
<gene>
    <name evidence="13" type="primary">corA_8</name>
    <name evidence="13" type="ORF">GALL_264420</name>
</gene>
<dbReference type="PANTHER" id="PTHR46494:SF1">
    <property type="entry name" value="CORA FAMILY METAL ION TRANSPORTER (EUROFUNG)"/>
    <property type="match status" value="1"/>
</dbReference>
<dbReference type="GO" id="GO:0050897">
    <property type="term" value="F:cobalt ion binding"/>
    <property type="evidence" value="ECO:0007669"/>
    <property type="project" value="TreeGrafter"/>
</dbReference>
<evidence type="ECO:0000256" key="1">
    <source>
        <dbReference type="ARBA" id="ARBA00004651"/>
    </source>
</evidence>
<proteinExistence type="inferred from homology"/>
<evidence type="ECO:0000256" key="5">
    <source>
        <dbReference type="ARBA" id="ARBA00022692"/>
    </source>
</evidence>
<dbReference type="AlphaFoldDB" id="A0A1J5RQA9"/>
<reference evidence="13" key="1">
    <citation type="submission" date="2016-10" db="EMBL/GenBank/DDBJ databases">
        <title>Sequence of Gallionella enrichment culture.</title>
        <authorList>
            <person name="Poehlein A."/>
            <person name="Muehling M."/>
            <person name="Daniel R."/>
        </authorList>
    </citation>
    <scope>NUCLEOTIDE SEQUENCE</scope>
</reference>
<dbReference type="GO" id="GO:0005886">
    <property type="term" value="C:plasma membrane"/>
    <property type="evidence" value="ECO:0007669"/>
    <property type="project" value="UniProtKB-SubCell"/>
</dbReference>
<dbReference type="InterPro" id="IPR002523">
    <property type="entry name" value="MgTranspt_CorA/ZnTranspt_ZntB"/>
</dbReference>
<dbReference type="SUPFAM" id="SSF144083">
    <property type="entry name" value="Magnesium transport protein CorA, transmembrane region"/>
    <property type="match status" value="1"/>
</dbReference>
<keyword evidence="6" id="KW-0460">Magnesium</keyword>
<dbReference type="SUPFAM" id="SSF143865">
    <property type="entry name" value="CorA soluble domain-like"/>
    <property type="match status" value="1"/>
</dbReference>
<comment type="subcellular location">
    <subcellularLocation>
        <location evidence="1">Cell membrane</location>
        <topology evidence="1">Multi-pass membrane protein</topology>
    </subcellularLocation>
</comment>
<organism evidence="13">
    <name type="scientific">mine drainage metagenome</name>
    <dbReference type="NCBI Taxonomy" id="410659"/>
    <lineage>
        <taxon>unclassified sequences</taxon>
        <taxon>metagenomes</taxon>
        <taxon>ecological metagenomes</taxon>
    </lineage>
</organism>
<evidence type="ECO:0000256" key="11">
    <source>
        <dbReference type="ARBA" id="ARBA00045497"/>
    </source>
</evidence>
<feature type="transmembrane region" description="Helical" evidence="12">
    <location>
        <begin position="325"/>
        <end position="344"/>
    </location>
</feature>
<evidence type="ECO:0000256" key="8">
    <source>
        <dbReference type="ARBA" id="ARBA00023065"/>
    </source>
</evidence>
<dbReference type="FunFam" id="1.20.58.340:FF:000004">
    <property type="entry name" value="Magnesium transport protein CorA"/>
    <property type="match status" value="1"/>
</dbReference>
<evidence type="ECO:0000256" key="2">
    <source>
        <dbReference type="ARBA" id="ARBA00009765"/>
    </source>
</evidence>
<dbReference type="GO" id="GO:0015087">
    <property type="term" value="F:cobalt ion transmembrane transporter activity"/>
    <property type="evidence" value="ECO:0007669"/>
    <property type="project" value="TreeGrafter"/>
</dbReference>
<dbReference type="Gene3D" id="1.20.58.340">
    <property type="entry name" value="Magnesium transport protein CorA, transmembrane region"/>
    <property type="match status" value="2"/>
</dbReference>
<evidence type="ECO:0000256" key="10">
    <source>
        <dbReference type="ARBA" id="ARBA00034269"/>
    </source>
</evidence>
<dbReference type="Pfam" id="PF01544">
    <property type="entry name" value="CorA"/>
    <property type="match status" value="1"/>
</dbReference>
<dbReference type="Gene3D" id="3.30.460.20">
    <property type="entry name" value="CorA soluble domain-like"/>
    <property type="match status" value="1"/>
</dbReference>
<evidence type="ECO:0000256" key="9">
    <source>
        <dbReference type="ARBA" id="ARBA00023136"/>
    </source>
</evidence>
<sequence length="382" mass="42896">MSPRGAAMAPGFDATSCRQARDADLVDVAAIDFLGGRLHCGATMQVALVADEDHQRTRTMTSTVDSVIYRDGRRIGDIAIDDLREVMQQSGTFVWLGLHEPDDAALRRIQREFGLHELAIEDANHAHQRPKIEVYSGSLFIVLKTAQLQAGLVVYGETHLFVGQNFLVSVRHGASSSYAKVLQRSEAGTRELPKGPGFALYALLDFVADNYQPVVAQFEKNFEEIETDIFKDRFDRLVIERLYELKRNLLELRNAVLPVAEISSELMRLHGDLIPKELRAYFRDIQDHVSRLVSVIDGMRDMLTTAMQVNLALVANNQNEVVKRLAGWGAILAIPTVIFSLYGMNFEWMPELKWKAGYPVAVAVTAFGCAFVYRRLRRAGWV</sequence>
<dbReference type="EMBL" id="MLJW01000253">
    <property type="protein sequence ID" value="OIQ91667.1"/>
    <property type="molecule type" value="Genomic_DNA"/>
</dbReference>
<dbReference type="InterPro" id="IPR045861">
    <property type="entry name" value="CorA_cytoplasmic_dom"/>
</dbReference>
<evidence type="ECO:0000313" key="13">
    <source>
        <dbReference type="EMBL" id="OIQ91667.1"/>
    </source>
</evidence>
<keyword evidence="3" id="KW-0813">Transport</keyword>
<keyword evidence="4" id="KW-1003">Cell membrane</keyword>
<feature type="transmembrane region" description="Helical" evidence="12">
    <location>
        <begin position="356"/>
        <end position="373"/>
    </location>
</feature>
<evidence type="ECO:0000256" key="7">
    <source>
        <dbReference type="ARBA" id="ARBA00022989"/>
    </source>
</evidence>
<keyword evidence="8" id="KW-0406">Ion transport</keyword>
<protein>
    <submittedName>
        <fullName evidence="13">Magnesium transport protein CorA</fullName>
    </submittedName>
</protein>
<evidence type="ECO:0000256" key="4">
    <source>
        <dbReference type="ARBA" id="ARBA00022475"/>
    </source>
</evidence>
<dbReference type="InterPro" id="IPR045863">
    <property type="entry name" value="CorA_TM1_TM2"/>
</dbReference>
<comment type="caution">
    <text evidence="13">The sequence shown here is derived from an EMBL/GenBank/DDBJ whole genome shotgun (WGS) entry which is preliminary data.</text>
</comment>
<keyword evidence="7 12" id="KW-1133">Transmembrane helix</keyword>
<accession>A0A1J5RQA9</accession>
<evidence type="ECO:0000256" key="6">
    <source>
        <dbReference type="ARBA" id="ARBA00022842"/>
    </source>
</evidence>
<dbReference type="PANTHER" id="PTHR46494">
    <property type="entry name" value="CORA FAMILY METAL ION TRANSPORTER (EUROFUNG)"/>
    <property type="match status" value="1"/>
</dbReference>
<dbReference type="GO" id="GO:0000287">
    <property type="term" value="F:magnesium ion binding"/>
    <property type="evidence" value="ECO:0007669"/>
    <property type="project" value="TreeGrafter"/>
</dbReference>
<evidence type="ECO:0000256" key="3">
    <source>
        <dbReference type="ARBA" id="ARBA00022448"/>
    </source>
</evidence>